<name>A0AAI9TX03_9PEZI</name>
<keyword evidence="1" id="KW-1133">Transmembrane helix</keyword>
<proteinExistence type="predicted"/>
<comment type="caution">
    <text evidence="2">The sequence shown here is derived from an EMBL/GenBank/DDBJ whole genome shotgun (WGS) entry which is preliminary data.</text>
</comment>
<protein>
    <submittedName>
        <fullName evidence="2">Uncharacterized protein</fullName>
    </submittedName>
</protein>
<reference evidence="2 3" key="1">
    <citation type="submission" date="2016-10" db="EMBL/GenBank/DDBJ databases">
        <title>The genome sequence of Colletotrichum fioriniae PJ7.</title>
        <authorList>
            <person name="Baroncelli R."/>
        </authorList>
    </citation>
    <scope>NUCLEOTIDE SEQUENCE [LARGE SCALE GENOMIC DNA]</scope>
    <source>
        <strain evidence="2">Col 31</strain>
    </source>
</reference>
<feature type="non-terminal residue" evidence="2">
    <location>
        <position position="1"/>
    </location>
</feature>
<sequence length="128" mass="14796">QRQKCCNARCGRHTRRESPFFSFCYLFLSLALRISTGGSDTFFFFFWHNTVGDSGVDMAFIRILLLSFLEASDTYFPLLQPRVSGFLFPIKPATFFFSSIISFSSEHTLYAAHSERFLRVSRGVFLLF</sequence>
<organism evidence="2 3">
    <name type="scientific">Colletotrichum melonis</name>
    <dbReference type="NCBI Taxonomy" id="1209925"/>
    <lineage>
        <taxon>Eukaryota</taxon>
        <taxon>Fungi</taxon>
        <taxon>Dikarya</taxon>
        <taxon>Ascomycota</taxon>
        <taxon>Pezizomycotina</taxon>
        <taxon>Sordariomycetes</taxon>
        <taxon>Hypocreomycetidae</taxon>
        <taxon>Glomerellales</taxon>
        <taxon>Glomerellaceae</taxon>
        <taxon>Colletotrichum</taxon>
        <taxon>Colletotrichum acutatum species complex</taxon>
    </lineage>
</organism>
<keyword evidence="3" id="KW-1185">Reference proteome</keyword>
<gene>
    <name evidence="2" type="ORF">CMEL01_10480</name>
</gene>
<evidence type="ECO:0000256" key="1">
    <source>
        <dbReference type="SAM" id="Phobius"/>
    </source>
</evidence>
<dbReference type="Proteomes" id="UP001239795">
    <property type="component" value="Unassembled WGS sequence"/>
</dbReference>
<dbReference type="EMBL" id="MLGG01000090">
    <property type="protein sequence ID" value="KAK1446237.1"/>
    <property type="molecule type" value="Genomic_DNA"/>
</dbReference>
<keyword evidence="1" id="KW-0812">Transmembrane</keyword>
<evidence type="ECO:0000313" key="3">
    <source>
        <dbReference type="Proteomes" id="UP001239795"/>
    </source>
</evidence>
<evidence type="ECO:0000313" key="2">
    <source>
        <dbReference type="EMBL" id="KAK1446237.1"/>
    </source>
</evidence>
<accession>A0AAI9TX03</accession>
<keyword evidence="1" id="KW-0472">Membrane</keyword>
<dbReference type="AlphaFoldDB" id="A0AAI9TX03"/>
<feature type="transmembrane region" description="Helical" evidence="1">
    <location>
        <begin position="20"/>
        <end position="47"/>
    </location>
</feature>